<dbReference type="EMBL" id="JACJII010000001">
    <property type="protein sequence ID" value="MBA9002988.1"/>
    <property type="molecule type" value="Genomic_DNA"/>
</dbReference>
<reference evidence="2 3" key="1">
    <citation type="submission" date="2020-08" db="EMBL/GenBank/DDBJ databases">
        <title>Sequencing the genomes of 1000 actinobacteria strains.</title>
        <authorList>
            <person name="Klenk H.-P."/>
        </authorList>
    </citation>
    <scope>NUCLEOTIDE SEQUENCE [LARGE SCALE GENOMIC DNA]</scope>
    <source>
        <strain evidence="2 3">DSM 45823</strain>
    </source>
</reference>
<keyword evidence="3" id="KW-1185">Reference proteome</keyword>
<evidence type="ECO:0000313" key="3">
    <source>
        <dbReference type="Proteomes" id="UP000539313"/>
    </source>
</evidence>
<feature type="compositionally biased region" description="Acidic residues" evidence="1">
    <location>
        <begin position="26"/>
        <end position="35"/>
    </location>
</feature>
<proteinExistence type="predicted"/>
<dbReference type="RefSeq" id="WP_182704880.1">
    <property type="nucleotide sequence ID" value="NZ_JACJII010000001.1"/>
</dbReference>
<organism evidence="2 3">
    <name type="scientific">Thermomonospora cellulosilytica</name>
    <dbReference type="NCBI Taxonomy" id="1411118"/>
    <lineage>
        <taxon>Bacteria</taxon>
        <taxon>Bacillati</taxon>
        <taxon>Actinomycetota</taxon>
        <taxon>Actinomycetes</taxon>
        <taxon>Streptosporangiales</taxon>
        <taxon>Thermomonosporaceae</taxon>
        <taxon>Thermomonospora</taxon>
    </lineage>
</organism>
<feature type="region of interest" description="Disordered" evidence="1">
    <location>
        <begin position="1"/>
        <end position="50"/>
    </location>
</feature>
<evidence type="ECO:0000256" key="1">
    <source>
        <dbReference type="SAM" id="MobiDB-lite"/>
    </source>
</evidence>
<dbReference type="AlphaFoldDB" id="A0A7W3MW51"/>
<sequence>MTTHEPPDTDENGAEPEPGNEGNRDLEDEGGDETEEHTSSEDKDHRSESPATDQTINFILNAFHDAVTADGANFGVSTRGNTGEAPETGRIDSAVVSTTVERYAEPASYAEARQALVEDHMVVLEGARGRGKRTGAIVLLRDVLPADAPIVSLSPTATLKELAARLARRKSDEAQGYVVFDRLVTERGREADHQWEVLCGKVQETGKYLVITTWEEEHRPHESVRRIRWAHPEPARALRVHMGDAIAEEMIGEVVAALPAAYTMADLVAVAERMTNDGAVPDRAVAAVFDQSERRAVEEWFAKNPALPQILDITTLAFASRIGVRDFEDRQSRLHALLIEEQQPQADDAQADEATTAAPPTLQRRSERLFRHDLIRLEQVVVDGVPRKLLAFREDGYRRHVLEKLFEEYGIDFWNPVRRWLHEAVLEDAWRLRIASGLALLAHASFDEVMESYLTPWGSGIAGWKGRYAAASTLWFMCLDEELRPIALRTAVRWASYGSPQERLTAIVAFAGELGARYPTEASRRLWQLVEQPGDLSPVAAAAFGDLFASLASREGGGRQVVNHLSRQVGGLHRPGRNARLRRASLRAALAVVRARNPATGRPAIIEYICARPEEIPVVARMWAALLRHRPIRHDALTALHTGLLAMDRLTPAASDHARSLGNALGETLPATEHEALARDFAKRTRHRKHADRSAALAQILIKALERAGRKRRE</sequence>
<name>A0A7W3MW51_9ACTN</name>
<feature type="compositionally biased region" description="Basic and acidic residues" evidence="1">
    <location>
        <begin position="36"/>
        <end position="48"/>
    </location>
</feature>
<protein>
    <submittedName>
        <fullName evidence="2">Uncharacterized protein</fullName>
    </submittedName>
</protein>
<comment type="caution">
    <text evidence="2">The sequence shown here is derived from an EMBL/GenBank/DDBJ whole genome shotgun (WGS) entry which is preliminary data.</text>
</comment>
<gene>
    <name evidence="2" type="ORF">HNR21_001870</name>
</gene>
<accession>A0A7W3MW51</accession>
<evidence type="ECO:0000313" key="2">
    <source>
        <dbReference type="EMBL" id="MBA9002988.1"/>
    </source>
</evidence>
<dbReference type="Proteomes" id="UP000539313">
    <property type="component" value="Unassembled WGS sequence"/>
</dbReference>